<proteinExistence type="inferred from homology"/>
<keyword evidence="16" id="KW-1133">Transmembrane helix</keyword>
<feature type="active site" evidence="13">
    <location>
        <position position="101"/>
    </location>
</feature>
<evidence type="ECO:0000256" key="10">
    <source>
        <dbReference type="ARBA" id="ARBA00070962"/>
    </source>
</evidence>
<dbReference type="CDD" id="cd07017">
    <property type="entry name" value="S14_ClpP_2"/>
    <property type="match status" value="1"/>
</dbReference>
<dbReference type="GeneID" id="69226444"/>
<evidence type="ECO:0000256" key="1">
    <source>
        <dbReference type="ARBA" id="ARBA00004474"/>
    </source>
</evidence>
<dbReference type="HAMAP" id="MF_00444">
    <property type="entry name" value="ClpP"/>
    <property type="match status" value="1"/>
</dbReference>
<dbReference type="PROSITE" id="PS00382">
    <property type="entry name" value="CLP_PROTEASE_HIS"/>
    <property type="match status" value="1"/>
</dbReference>
<dbReference type="GO" id="GO:0006515">
    <property type="term" value="P:protein quality control for misfolded or incompletely synthesized proteins"/>
    <property type="evidence" value="ECO:0007669"/>
    <property type="project" value="TreeGrafter"/>
</dbReference>
<reference evidence="17" key="1">
    <citation type="submission" date="2020-11" db="EMBL/GenBank/DDBJ databases">
        <title>The chloroplast genome of Centranthera grandiflora.</title>
        <authorList>
            <person name="Zheng L.-P."/>
        </authorList>
    </citation>
    <scope>NUCLEOTIDE SEQUENCE</scope>
</reference>
<dbReference type="GO" id="GO:0004176">
    <property type="term" value="F:ATP-dependent peptidase activity"/>
    <property type="evidence" value="ECO:0007669"/>
    <property type="project" value="InterPro"/>
</dbReference>
<dbReference type="InterPro" id="IPR023562">
    <property type="entry name" value="ClpP/TepA"/>
</dbReference>
<evidence type="ECO:0000256" key="5">
    <source>
        <dbReference type="ARBA" id="ARBA00022670"/>
    </source>
</evidence>
<dbReference type="GO" id="GO:0051117">
    <property type="term" value="F:ATPase binding"/>
    <property type="evidence" value="ECO:0007669"/>
    <property type="project" value="TreeGrafter"/>
</dbReference>
<keyword evidence="16" id="KW-0812">Transmembrane</keyword>
<dbReference type="PANTHER" id="PTHR10381">
    <property type="entry name" value="ATP-DEPENDENT CLP PROTEASE PROTEOLYTIC SUBUNIT"/>
    <property type="match status" value="1"/>
</dbReference>
<evidence type="ECO:0000256" key="9">
    <source>
        <dbReference type="ARBA" id="ARBA00055217"/>
    </source>
</evidence>
<dbReference type="EMBL" id="MW262988">
    <property type="protein sequence ID" value="QSX28417.1"/>
    <property type="molecule type" value="Genomic_DNA"/>
</dbReference>
<gene>
    <name evidence="12 17" type="primary">clpP</name>
</gene>
<organism evidence="17">
    <name type="scientific">Centranthera grandiflora</name>
    <dbReference type="NCBI Taxonomy" id="2491184"/>
    <lineage>
        <taxon>Eukaryota</taxon>
        <taxon>Viridiplantae</taxon>
        <taxon>Streptophyta</taxon>
        <taxon>Embryophyta</taxon>
        <taxon>Tracheophyta</taxon>
        <taxon>Spermatophyta</taxon>
        <taxon>Magnoliopsida</taxon>
        <taxon>eudicotyledons</taxon>
        <taxon>Gunneridae</taxon>
        <taxon>Pentapetalae</taxon>
        <taxon>asterids</taxon>
        <taxon>lamiids</taxon>
        <taxon>Lamiales</taxon>
        <taxon>Orobanchaceae</taxon>
        <taxon>Buchnereae</taxon>
        <taxon>Centranthera</taxon>
    </lineage>
</organism>
<evidence type="ECO:0000256" key="12">
    <source>
        <dbReference type="HAMAP-Rule" id="MF_00444"/>
    </source>
</evidence>
<dbReference type="SUPFAM" id="SSF52096">
    <property type="entry name" value="ClpP/crotonase"/>
    <property type="match status" value="1"/>
</dbReference>
<evidence type="ECO:0000256" key="13">
    <source>
        <dbReference type="PROSITE-ProRule" id="PRU10085"/>
    </source>
</evidence>
<dbReference type="Pfam" id="PF00574">
    <property type="entry name" value="CLP_protease"/>
    <property type="match status" value="1"/>
</dbReference>
<dbReference type="InterPro" id="IPR001907">
    <property type="entry name" value="ClpP"/>
</dbReference>
<keyword evidence="12" id="KW-0963">Cytoplasm</keyword>
<sequence length="196" mass="21922">MPIGVPKVVFRIPGDEDASWVDLYNRLYRERILFLFDEVETELSNQIMGLIIFLSIEDGTKDVYLLINSPGGSVICGIGIFDTMHFVPAEVITLCMGFAASMASFILVGGVITRRVAYPSARVMIHQPASSFFEAQAGEMILEGEEMLNLREKITNVYVQRTGKPFEVISEDMERDFYMSATEAKTYGIIDLVGIE</sequence>
<evidence type="ECO:0000256" key="6">
    <source>
        <dbReference type="ARBA" id="ARBA00022801"/>
    </source>
</evidence>
<dbReference type="FunFam" id="3.90.226.10:FF:000006">
    <property type="entry name" value="ATP-dependent Clp protease proteolytic subunit"/>
    <property type="match status" value="1"/>
</dbReference>
<dbReference type="InterPro" id="IPR018215">
    <property type="entry name" value="ClpP_Ser_AS"/>
</dbReference>
<evidence type="ECO:0000313" key="17">
    <source>
        <dbReference type="EMBL" id="QSX28417.1"/>
    </source>
</evidence>
<evidence type="ECO:0000256" key="15">
    <source>
        <dbReference type="RuleBase" id="RU003567"/>
    </source>
</evidence>
<dbReference type="EC" id="3.4.21.92" evidence="3 12"/>
<dbReference type="PANTHER" id="PTHR10381:SF15">
    <property type="entry name" value="CHLOROPLASTIC ATP-DEPENDENT CLP PROTEASE PROTEOLYTIC SUBUNIT 1"/>
    <property type="match status" value="1"/>
</dbReference>
<dbReference type="InterPro" id="IPR033135">
    <property type="entry name" value="ClpP_His_AS"/>
</dbReference>
<feature type="transmembrane region" description="Helical" evidence="16">
    <location>
        <begin position="91"/>
        <end position="112"/>
    </location>
</feature>
<dbReference type="RefSeq" id="YP_010233215.1">
    <property type="nucleotide sequence ID" value="NC_059747.1"/>
</dbReference>
<dbReference type="InterPro" id="IPR029045">
    <property type="entry name" value="ClpP/crotonase-like_dom_sf"/>
</dbReference>
<keyword evidence="5 12" id="KW-0645">Protease</keyword>
<dbReference type="GO" id="GO:0009368">
    <property type="term" value="C:endopeptidase Clp complex"/>
    <property type="evidence" value="ECO:0007669"/>
    <property type="project" value="TreeGrafter"/>
</dbReference>
<evidence type="ECO:0000256" key="8">
    <source>
        <dbReference type="ARBA" id="ARBA00034021"/>
    </source>
</evidence>
<evidence type="ECO:0000256" key="2">
    <source>
        <dbReference type="ARBA" id="ARBA00007039"/>
    </source>
</evidence>
<comment type="subunit">
    <text evidence="12">Component of the chloroplastic Clp protease core complex.</text>
</comment>
<dbReference type="Gene3D" id="3.90.226.10">
    <property type="entry name" value="2-enoyl-CoA Hydratase, Chain A, domain 1"/>
    <property type="match status" value="1"/>
</dbReference>
<evidence type="ECO:0000256" key="14">
    <source>
        <dbReference type="PROSITE-ProRule" id="PRU10086"/>
    </source>
</evidence>
<comment type="subcellular location">
    <subcellularLocation>
        <location evidence="12">Cytoplasm</location>
    </subcellularLocation>
    <subcellularLocation>
        <location evidence="1">Plastid</location>
    </subcellularLocation>
</comment>
<geneLocation type="non-photosynthetic plastid" evidence="17"/>
<keyword evidence="4 17" id="KW-0934">Plastid</keyword>
<dbReference type="PROSITE" id="PS00381">
    <property type="entry name" value="CLP_PROTEASE_SER"/>
    <property type="match status" value="1"/>
</dbReference>
<keyword evidence="6 12" id="KW-0378">Hydrolase</keyword>
<comment type="function">
    <text evidence="9 12">Cleaves peptides in various proteins in a process that requires ATP hydrolysis. Has a chymotrypsin-like activity. Plays a major role in the degradation of misfolded proteins.</text>
</comment>
<feature type="active site" evidence="12 14">
    <location>
        <position position="126"/>
    </location>
</feature>
<evidence type="ECO:0000256" key="7">
    <source>
        <dbReference type="ARBA" id="ARBA00022825"/>
    </source>
</evidence>
<feature type="active site" description="Nucleophile" evidence="12">
    <location>
        <position position="101"/>
    </location>
</feature>
<keyword evidence="16" id="KW-0472">Membrane</keyword>
<name>A0A8A2XXH4_9LAMI</name>
<dbReference type="GO" id="GO:0009532">
    <property type="term" value="C:plastid stroma"/>
    <property type="evidence" value="ECO:0007669"/>
    <property type="project" value="UniProtKB-ARBA"/>
</dbReference>
<comment type="catalytic activity">
    <reaction evidence="8 12 14">
        <text>Hydrolysis of proteins to small peptides in the presence of ATP and magnesium. alpha-casein is the usual test substrate. In the absence of ATP, only oligopeptides shorter than five residues are hydrolyzed (such as succinyl-Leu-Tyr-|-NHMec, and Leu-Tyr-Leu-|-Tyr-Trp, in which cleavage of the -Tyr-|-Leu- and -Tyr-|-Trp bonds also occurs).</text>
        <dbReference type="EC" id="3.4.21.92"/>
    </reaction>
</comment>
<evidence type="ECO:0000256" key="16">
    <source>
        <dbReference type="SAM" id="Phobius"/>
    </source>
</evidence>
<evidence type="ECO:0000256" key="11">
    <source>
        <dbReference type="ARBA" id="ARBA00078444"/>
    </source>
</evidence>
<evidence type="ECO:0000256" key="3">
    <source>
        <dbReference type="ARBA" id="ARBA00013230"/>
    </source>
</evidence>
<evidence type="ECO:0000256" key="4">
    <source>
        <dbReference type="ARBA" id="ARBA00022640"/>
    </source>
</evidence>
<accession>A0A8A2XXH4</accession>
<dbReference type="AlphaFoldDB" id="A0A8A2XXH4"/>
<protein>
    <recommendedName>
        <fullName evidence="10 12">ATP-dependent Clp protease proteolytic subunit</fullName>
        <ecNumber evidence="3 12">3.4.21.92</ecNumber>
    </recommendedName>
    <alternativeName>
        <fullName evidence="11 12">Endopeptidase Clp</fullName>
    </alternativeName>
</protein>
<keyword evidence="7 12" id="KW-0720">Serine protease</keyword>
<dbReference type="PRINTS" id="PR00127">
    <property type="entry name" value="CLPPROTEASEP"/>
</dbReference>
<dbReference type="GO" id="GO:0004252">
    <property type="term" value="F:serine-type endopeptidase activity"/>
    <property type="evidence" value="ECO:0007669"/>
    <property type="project" value="UniProtKB-UniRule"/>
</dbReference>
<comment type="similarity">
    <text evidence="2 12 15">Belongs to the peptidase S14 family.</text>
</comment>